<dbReference type="EMBL" id="JQ809650">
    <property type="protein sequence ID" value="AFM54646.1"/>
    <property type="molecule type" value="Genomic_DNA"/>
</dbReference>
<evidence type="ECO:0000256" key="1">
    <source>
        <dbReference type="SAM" id="MobiDB-lite"/>
    </source>
</evidence>
<gene>
    <name evidence="2" type="ORF">P12053L_41</name>
</gene>
<feature type="compositionally biased region" description="Polar residues" evidence="1">
    <location>
        <begin position="631"/>
        <end position="641"/>
    </location>
</feature>
<sequence>MAFTLDQNVSGAAAAPQPVQNMSGTSIAASALGGLLDAGARQAKLRAGSGGTQTDRDRTVFKTTLQNAQQDLAKGLSPDAVSQKYAADFASLGLNPEEKAVVTNLFGEDIFLVPKQVETPADTATALFNNSDELTRLGYIDIEMKKAEADGEVISRDVAAERARNNYAAFQVAANAGIMQGNLDFNTGFDQNMKTLDSFTSAVSAALQVEQRGENFSLDSVRQLLDGFLLLKSQPSFQKPSGKLALEKWNVMETRLQSIESLFTRLQDYDAKGATAKAKQLMGVISLSGKSPLSALAAKDPDFMTKMAATIAPDITADLAQMGDIPVVDHSALDFDPIVLEFMGVAPSGQQTGETPEGGFDIPPSPFPVEMGEKYDGMKIVEKAKFRAYHRSAITGLEAGSLDSPEAINAYASSVTALSYDLTQNDKPSSQNFDVLFSNRNIARVNALQAQGGEAGRVAGNLRAQMGVALQHNQARYGVLAAGLVSRIPQVKIDETNGKFTLDAKDNPILQEIAAVVSVYYGGDFESLWAEGGTAKISLKNRLAREGKITPDSPEFERFDAATKVLESSFWKGMASRYYTVQGIPQRLKDFKDTAAKLKLSLPSFTEEQEAVQIAEEAVTTVENAVTQTKLPDQGTQSNPFNLGGEGATEEETDAAFDSLPVGAYFINPADGRLLRKKG</sequence>
<proteinExistence type="predicted"/>
<dbReference type="GeneID" id="13405905"/>
<accession>I6R100</accession>
<protein>
    <submittedName>
        <fullName evidence="2">Uncharacterized protein</fullName>
    </submittedName>
</protein>
<feature type="region of interest" description="Disordered" evidence="1">
    <location>
        <begin position="631"/>
        <end position="652"/>
    </location>
</feature>
<evidence type="ECO:0000313" key="3">
    <source>
        <dbReference type="Proteomes" id="UP000002825"/>
    </source>
</evidence>
<dbReference type="RefSeq" id="YP_006560926.1">
    <property type="nucleotide sequence ID" value="NC_018280.1"/>
</dbReference>
<name>I6R100_9CAUD</name>
<keyword evidence="3" id="KW-1185">Reference proteome</keyword>
<dbReference type="KEGG" id="vg:13405905"/>
<evidence type="ECO:0000313" key="2">
    <source>
        <dbReference type="EMBL" id="AFM54646.1"/>
    </source>
</evidence>
<organism evidence="2 3">
    <name type="scientific">Celeribacter phage P12053L</name>
    <dbReference type="NCBI Taxonomy" id="1197951"/>
    <lineage>
        <taxon>Viruses</taxon>
        <taxon>Duplodnaviria</taxon>
        <taxon>Heunggongvirae</taxon>
        <taxon>Uroviricota</taxon>
        <taxon>Caudoviricetes</taxon>
        <taxon>Zobellviridae</taxon>
        <taxon>Cobavirinae</taxon>
        <taxon>Siovirus</taxon>
        <taxon>Siovirus coreense</taxon>
    </lineage>
</organism>
<reference evidence="2 3" key="1">
    <citation type="journal article" date="2012" name="J. Virol.">
        <title>Complete Genome Sequence of Celeribacter Bacteriophage P12053L.</title>
        <authorList>
            <person name="Kang I."/>
            <person name="Jang H."/>
            <person name="Oh H.M."/>
            <person name="Cho J.C."/>
        </authorList>
    </citation>
    <scope>NUCLEOTIDE SEQUENCE [LARGE SCALE GENOMIC DNA]</scope>
</reference>
<dbReference type="OrthoDB" id="29494at10239"/>
<dbReference type="Proteomes" id="UP000002825">
    <property type="component" value="Segment"/>
</dbReference>